<comment type="caution">
    <text evidence="1">The sequence shown here is derived from an EMBL/GenBank/DDBJ whole genome shotgun (WGS) entry which is preliminary data.</text>
</comment>
<gene>
    <name evidence="1" type="ORF">HPNQ4200_1404</name>
</gene>
<proteinExistence type="predicted"/>
<dbReference type="Proteomes" id="UP000003358">
    <property type="component" value="Unassembled WGS sequence"/>
</dbReference>
<sequence>MFGIKNQTIVFQESPFFKGGCFLDKEQAFFICSVANIQI</sequence>
<protein>
    <submittedName>
        <fullName evidence="1">Uncharacterized protein</fullName>
    </submittedName>
</protein>
<accession>I9PXM1</accession>
<dbReference type="AlphaFoldDB" id="I9PXM1"/>
<evidence type="ECO:0000313" key="1">
    <source>
        <dbReference type="EMBL" id="EJB27166.1"/>
    </source>
</evidence>
<reference evidence="1 2" key="1">
    <citation type="journal article" date="2013" name="Pathog. Dis.">
        <title>Genome sequences of 65 Helicobacter pylori strains isolated from asymptomatic individuals and patients with gastric cancer, peptic ulcer disease, or gastritis.</title>
        <authorList>
            <person name="Blanchard T.G."/>
            <person name="Czinn S.J."/>
            <person name="Correa P."/>
            <person name="Nakazawa T."/>
            <person name="Keelan M."/>
            <person name="Morningstar L."/>
            <person name="Santana-Cruz I."/>
            <person name="Maroo A."/>
            <person name="McCracken C."/>
            <person name="Shefchek K."/>
            <person name="Daugherty S."/>
            <person name="Song Y."/>
            <person name="Fraser C.M."/>
            <person name="Fricke W.F."/>
        </authorList>
    </citation>
    <scope>NUCLEOTIDE SEQUENCE [LARGE SCALE GENOMIC DNA]</scope>
    <source>
        <strain evidence="1 2">NQ4200</strain>
    </source>
</reference>
<dbReference type="EMBL" id="AKNS01000012">
    <property type="protein sequence ID" value="EJB27166.1"/>
    <property type="molecule type" value="Genomic_DNA"/>
</dbReference>
<evidence type="ECO:0000313" key="2">
    <source>
        <dbReference type="Proteomes" id="UP000003358"/>
    </source>
</evidence>
<dbReference type="PATRIC" id="fig|992024.3.peg.1351"/>
<organism evidence="1 2">
    <name type="scientific">Helicobacter pylori NQ4200</name>
    <dbReference type="NCBI Taxonomy" id="992024"/>
    <lineage>
        <taxon>Bacteria</taxon>
        <taxon>Pseudomonadati</taxon>
        <taxon>Campylobacterota</taxon>
        <taxon>Epsilonproteobacteria</taxon>
        <taxon>Campylobacterales</taxon>
        <taxon>Helicobacteraceae</taxon>
        <taxon>Helicobacter</taxon>
    </lineage>
</organism>
<name>I9PXM1_HELPX</name>